<comment type="caution">
    <text evidence="5">The sequence shown here is derived from an EMBL/GenBank/DDBJ whole genome shotgun (WGS) entry which is preliminary data.</text>
</comment>
<dbReference type="PANTHER" id="PTHR43537:SF5">
    <property type="entry name" value="UXU OPERON TRANSCRIPTIONAL REGULATOR"/>
    <property type="match status" value="1"/>
</dbReference>
<dbReference type="SUPFAM" id="SSF46785">
    <property type="entry name" value="Winged helix' DNA-binding domain"/>
    <property type="match status" value="1"/>
</dbReference>
<sequence>MGGDLEFLQNHSLTSVLRREIEALILSGAFGPGERLNENLLAARFAVSRGPVREACRALVEKGLLELVPNRGVYVRRIDDRQAAELYDLRAGLFATAARLLAATITDAELDELDALLLGMEAAAARQSLEDYYPLNLAFHERILSFAGNASLLAAYREAIKALHLFRERGLLHGGGLSVSNSEHRAILEALRGHRPLAAMEAAFLHVQNGKARMILPGREDGQTGTA</sequence>
<dbReference type="Proteomes" id="UP001242480">
    <property type="component" value="Unassembled WGS sequence"/>
</dbReference>
<evidence type="ECO:0000313" key="5">
    <source>
        <dbReference type="EMBL" id="MDQ0468961.1"/>
    </source>
</evidence>
<keyword evidence="3" id="KW-0804">Transcription</keyword>
<dbReference type="InterPro" id="IPR000524">
    <property type="entry name" value="Tscrpt_reg_HTH_GntR"/>
</dbReference>
<keyword evidence="1" id="KW-0805">Transcription regulation</keyword>
<dbReference type="PANTHER" id="PTHR43537">
    <property type="entry name" value="TRANSCRIPTIONAL REGULATOR, GNTR FAMILY"/>
    <property type="match status" value="1"/>
</dbReference>
<dbReference type="GO" id="GO:0003677">
    <property type="term" value="F:DNA binding"/>
    <property type="evidence" value="ECO:0007669"/>
    <property type="project" value="UniProtKB-KW"/>
</dbReference>
<dbReference type="InterPro" id="IPR011711">
    <property type="entry name" value="GntR_C"/>
</dbReference>
<dbReference type="SUPFAM" id="SSF48008">
    <property type="entry name" value="GntR ligand-binding domain-like"/>
    <property type="match status" value="1"/>
</dbReference>
<proteinExistence type="predicted"/>
<dbReference type="CDD" id="cd07377">
    <property type="entry name" value="WHTH_GntR"/>
    <property type="match status" value="1"/>
</dbReference>
<dbReference type="SMART" id="SM00345">
    <property type="entry name" value="HTH_GNTR"/>
    <property type="match status" value="1"/>
</dbReference>
<dbReference type="Pfam" id="PF00392">
    <property type="entry name" value="GntR"/>
    <property type="match status" value="1"/>
</dbReference>
<evidence type="ECO:0000256" key="1">
    <source>
        <dbReference type="ARBA" id="ARBA00023015"/>
    </source>
</evidence>
<dbReference type="RefSeq" id="WP_307270863.1">
    <property type="nucleotide sequence ID" value="NZ_JAUSVX010000002.1"/>
</dbReference>
<accession>A0ABU0J5X1</accession>
<dbReference type="SMART" id="SM00895">
    <property type="entry name" value="FCD"/>
    <property type="match status" value="1"/>
</dbReference>
<evidence type="ECO:0000256" key="3">
    <source>
        <dbReference type="ARBA" id="ARBA00023163"/>
    </source>
</evidence>
<evidence type="ECO:0000256" key="2">
    <source>
        <dbReference type="ARBA" id="ARBA00023125"/>
    </source>
</evidence>
<dbReference type="Gene3D" id="1.10.10.10">
    <property type="entry name" value="Winged helix-like DNA-binding domain superfamily/Winged helix DNA-binding domain"/>
    <property type="match status" value="1"/>
</dbReference>
<name>A0ABU0J5X1_9HYPH</name>
<reference evidence="5 6" key="1">
    <citation type="submission" date="2023-07" db="EMBL/GenBank/DDBJ databases">
        <title>Genomic Encyclopedia of Type Strains, Phase IV (KMG-IV): sequencing the most valuable type-strain genomes for metagenomic binning, comparative biology and taxonomic classification.</title>
        <authorList>
            <person name="Goeker M."/>
        </authorList>
    </citation>
    <scope>NUCLEOTIDE SEQUENCE [LARGE SCALE GENOMIC DNA]</scope>
    <source>
        <strain evidence="5 6">DSM 19619</strain>
    </source>
</reference>
<dbReference type="PROSITE" id="PS50949">
    <property type="entry name" value="HTH_GNTR"/>
    <property type="match status" value="1"/>
</dbReference>
<organism evidence="5 6">
    <name type="scientific">Labrys wisconsinensis</name>
    <dbReference type="NCBI Taxonomy" id="425677"/>
    <lineage>
        <taxon>Bacteria</taxon>
        <taxon>Pseudomonadati</taxon>
        <taxon>Pseudomonadota</taxon>
        <taxon>Alphaproteobacteria</taxon>
        <taxon>Hyphomicrobiales</taxon>
        <taxon>Xanthobacteraceae</taxon>
        <taxon>Labrys</taxon>
    </lineage>
</organism>
<feature type="domain" description="HTH gntR-type" evidence="4">
    <location>
        <begin position="11"/>
        <end position="78"/>
    </location>
</feature>
<evidence type="ECO:0000313" key="6">
    <source>
        <dbReference type="Proteomes" id="UP001242480"/>
    </source>
</evidence>
<evidence type="ECO:0000259" key="4">
    <source>
        <dbReference type="PROSITE" id="PS50949"/>
    </source>
</evidence>
<dbReference type="Gene3D" id="1.20.120.530">
    <property type="entry name" value="GntR ligand-binding domain-like"/>
    <property type="match status" value="1"/>
</dbReference>
<dbReference type="Pfam" id="PF07729">
    <property type="entry name" value="FCD"/>
    <property type="match status" value="1"/>
</dbReference>
<keyword evidence="2 5" id="KW-0238">DNA-binding</keyword>
<dbReference type="InterPro" id="IPR008920">
    <property type="entry name" value="TF_FadR/GntR_C"/>
</dbReference>
<dbReference type="InterPro" id="IPR036390">
    <property type="entry name" value="WH_DNA-bd_sf"/>
</dbReference>
<keyword evidence="6" id="KW-1185">Reference proteome</keyword>
<protein>
    <submittedName>
        <fullName evidence="5">DNA-binding GntR family transcriptional regulator</fullName>
    </submittedName>
</protein>
<gene>
    <name evidence="5" type="ORF">QO011_001961</name>
</gene>
<dbReference type="InterPro" id="IPR036388">
    <property type="entry name" value="WH-like_DNA-bd_sf"/>
</dbReference>
<dbReference type="EMBL" id="JAUSVX010000002">
    <property type="protein sequence ID" value="MDQ0468961.1"/>
    <property type="molecule type" value="Genomic_DNA"/>
</dbReference>